<dbReference type="AlphaFoldDB" id="A0A562WPJ4"/>
<keyword evidence="2" id="KW-1185">Reference proteome</keyword>
<evidence type="ECO:0000313" key="2">
    <source>
        <dbReference type="Proteomes" id="UP000319728"/>
    </source>
</evidence>
<accession>A0A562WPJ4</accession>
<organism evidence="1 2">
    <name type="scientific">Micromonospora sagamiensis</name>
    <dbReference type="NCBI Taxonomy" id="47875"/>
    <lineage>
        <taxon>Bacteria</taxon>
        <taxon>Bacillati</taxon>
        <taxon>Actinomycetota</taxon>
        <taxon>Actinomycetes</taxon>
        <taxon>Micromonosporales</taxon>
        <taxon>Micromonosporaceae</taxon>
        <taxon>Micromonospora</taxon>
    </lineage>
</organism>
<evidence type="ECO:0000313" key="1">
    <source>
        <dbReference type="EMBL" id="TWJ32253.1"/>
    </source>
</evidence>
<reference evidence="1 2" key="1">
    <citation type="submission" date="2019-07" db="EMBL/GenBank/DDBJ databases">
        <title>R&amp;d 2014.</title>
        <authorList>
            <person name="Klenk H.-P."/>
        </authorList>
    </citation>
    <scope>NUCLEOTIDE SEQUENCE [LARGE SCALE GENOMIC DNA]</scope>
    <source>
        <strain evidence="1 2">DSM 43912</strain>
    </source>
</reference>
<dbReference type="Proteomes" id="UP000319728">
    <property type="component" value="Unassembled WGS sequence"/>
</dbReference>
<protein>
    <submittedName>
        <fullName evidence="1">Uncharacterized protein</fullName>
    </submittedName>
</protein>
<comment type="caution">
    <text evidence="1">The sequence shown here is derived from an EMBL/GenBank/DDBJ whole genome shotgun (WGS) entry which is preliminary data.</text>
</comment>
<proteinExistence type="predicted"/>
<dbReference type="EMBL" id="VLLP01000001">
    <property type="protein sequence ID" value="TWJ32253.1"/>
    <property type="molecule type" value="Genomic_DNA"/>
</dbReference>
<name>A0A562WPJ4_9ACTN</name>
<gene>
    <name evidence="1" type="ORF">JD81_05828</name>
</gene>
<sequence length="216" mass="23198">MPPSRSPLVRVATQFGYDLDETSLLADPRVAATDTQSARLCAVLIEHVSGTADAALRYTISQDPDYLGGVVADTVTAIERAWRAIATLLAAAVTTGAARQLTPGGTRAAASSSWRPAVVRIAGASGGPYPCQIGPQHWNGWARPRFTRDVVARLMADVDEQWRRDGAQPDSMPGQLFVSGEVLLLHGEGVREVIAPDDDDMFAVGAGTWMWEEWPD</sequence>